<sequence length="132" mass="14492">MPQVATEAAVIGPEHAEHPDHRLYLQIRRGVHALDAECGREPDAISERMVLRLIPLARGAGLKRVDHVVLSRHLGEVESGELVFVVQGELDDPAHLRAHCTTQEAVDMPREASLARLDAVYRELAAQRAEGG</sequence>
<protein>
    <recommendedName>
        <fullName evidence="1">X-Tfes XVIPCD domain-containing protein</fullName>
    </recommendedName>
</protein>
<dbReference type="OrthoDB" id="6005581at2"/>
<accession>A0A4Q1JVL7</accession>
<evidence type="ECO:0000313" key="3">
    <source>
        <dbReference type="Proteomes" id="UP000289784"/>
    </source>
</evidence>
<dbReference type="Proteomes" id="UP000289784">
    <property type="component" value="Unassembled WGS sequence"/>
</dbReference>
<evidence type="ECO:0000313" key="2">
    <source>
        <dbReference type="EMBL" id="RXR06210.1"/>
    </source>
</evidence>
<dbReference type="EMBL" id="SAWZ01000004">
    <property type="protein sequence ID" value="RXR06210.1"/>
    <property type="molecule type" value="Genomic_DNA"/>
</dbReference>
<feature type="domain" description="X-Tfes XVIPCD" evidence="1">
    <location>
        <begin position="15"/>
        <end position="118"/>
    </location>
</feature>
<name>A0A4Q1JVL7_9GAMM</name>
<dbReference type="AlphaFoldDB" id="A0A4Q1JVL7"/>
<proteinExistence type="predicted"/>
<dbReference type="Pfam" id="PF20410">
    <property type="entry name" value="X-Tfes_XVIPCD"/>
    <property type="match status" value="1"/>
</dbReference>
<keyword evidence="3" id="KW-1185">Reference proteome</keyword>
<gene>
    <name evidence="2" type="ORF">EPA99_09840</name>
</gene>
<organism evidence="2 3">
    <name type="scientific">Pseudoxanthomonas composti</name>
    <dbReference type="NCBI Taxonomy" id="2137479"/>
    <lineage>
        <taxon>Bacteria</taxon>
        <taxon>Pseudomonadati</taxon>
        <taxon>Pseudomonadota</taxon>
        <taxon>Gammaproteobacteria</taxon>
        <taxon>Lysobacterales</taxon>
        <taxon>Lysobacteraceae</taxon>
        <taxon>Pseudoxanthomonas</taxon>
    </lineage>
</organism>
<reference evidence="2 3" key="1">
    <citation type="submission" date="2019-01" db="EMBL/GenBank/DDBJ databases">
        <title>Pseudoxanthomonas composti sp. nov., isolated from compost.</title>
        <authorList>
            <person name="Yang G."/>
        </authorList>
    </citation>
    <scope>NUCLEOTIDE SEQUENCE [LARGE SCALE GENOMIC DNA]</scope>
    <source>
        <strain evidence="2 3">GSS15</strain>
    </source>
</reference>
<evidence type="ECO:0000259" key="1">
    <source>
        <dbReference type="Pfam" id="PF20410"/>
    </source>
</evidence>
<dbReference type="InterPro" id="IPR046519">
    <property type="entry name" value="X-Tfes_XVIPCD"/>
</dbReference>
<comment type="caution">
    <text evidence="2">The sequence shown here is derived from an EMBL/GenBank/DDBJ whole genome shotgun (WGS) entry which is preliminary data.</text>
</comment>